<dbReference type="PROSITE" id="PS51405">
    <property type="entry name" value="HEME_HALOPEROXIDASE"/>
    <property type="match status" value="1"/>
</dbReference>
<evidence type="ECO:0000313" key="10">
    <source>
        <dbReference type="Proteomes" id="UP000799538"/>
    </source>
</evidence>
<evidence type="ECO:0000256" key="3">
    <source>
        <dbReference type="ARBA" id="ARBA00022617"/>
    </source>
</evidence>
<dbReference type="InterPro" id="IPR000028">
    <property type="entry name" value="Chloroperoxidase"/>
</dbReference>
<dbReference type="GO" id="GO:0004601">
    <property type="term" value="F:peroxidase activity"/>
    <property type="evidence" value="ECO:0007669"/>
    <property type="project" value="UniProtKB-KW"/>
</dbReference>
<evidence type="ECO:0000313" key="9">
    <source>
        <dbReference type="EMBL" id="KAF2227157.1"/>
    </source>
</evidence>
<dbReference type="EMBL" id="ML992502">
    <property type="protein sequence ID" value="KAF2227157.1"/>
    <property type="molecule type" value="Genomic_DNA"/>
</dbReference>
<protein>
    <submittedName>
        <fullName evidence="9">Chloroperoxidase</fullName>
    </submittedName>
</protein>
<sequence length="288" mass="32200">MKLYYPALVSTAWAMAISRNTDDWHPPGPYDARGPCPMLNALANHGILPRDGLNLTKHNTVKALTSALNFDVAFAETLWAGGVASNPEPNADYFTMLHLRRHNVIEHDASLSRQDAYFGNNFDFNETIFEGSKAFWVTDVIDRQQMANSRLYRQVLSKAYNPTYLFDSKTEGLSLGEGASAFLAFGDLDNITVRKDWTEYLFREFHVTYSKCHSDSIPGNERLPYSLGWTKRESQANLTDFNRMRAEIAKSANLMTGQPKKVSAPGMVVQDNNPPALQTMSFAGSDGL</sequence>
<keyword evidence="5" id="KW-0560">Oxidoreductase</keyword>
<keyword evidence="10" id="KW-1185">Reference proteome</keyword>
<comment type="cofactor">
    <cofactor evidence="1">
        <name>heme b</name>
        <dbReference type="ChEBI" id="CHEBI:60344"/>
    </cofactor>
</comment>
<dbReference type="GO" id="GO:0046872">
    <property type="term" value="F:metal ion binding"/>
    <property type="evidence" value="ECO:0007669"/>
    <property type="project" value="UniProtKB-KW"/>
</dbReference>
<evidence type="ECO:0000256" key="5">
    <source>
        <dbReference type="ARBA" id="ARBA00023002"/>
    </source>
</evidence>
<keyword evidence="3" id="KW-0349">Heme</keyword>
<feature type="domain" description="Heme haloperoxidase family profile" evidence="8">
    <location>
        <begin position="20"/>
        <end position="243"/>
    </location>
</feature>
<keyword evidence="6" id="KW-0408">Iron</keyword>
<organism evidence="9 10">
    <name type="scientific">Elsinoe ampelina</name>
    <dbReference type="NCBI Taxonomy" id="302913"/>
    <lineage>
        <taxon>Eukaryota</taxon>
        <taxon>Fungi</taxon>
        <taxon>Dikarya</taxon>
        <taxon>Ascomycota</taxon>
        <taxon>Pezizomycotina</taxon>
        <taxon>Dothideomycetes</taxon>
        <taxon>Dothideomycetidae</taxon>
        <taxon>Myriangiales</taxon>
        <taxon>Elsinoaceae</taxon>
        <taxon>Elsinoe</taxon>
    </lineage>
</organism>
<dbReference type="InterPro" id="IPR036851">
    <property type="entry name" value="Chloroperoxidase-like_sf"/>
</dbReference>
<keyword evidence="4" id="KW-0479">Metal-binding</keyword>
<dbReference type="Proteomes" id="UP000799538">
    <property type="component" value="Unassembled WGS sequence"/>
</dbReference>
<dbReference type="AlphaFoldDB" id="A0A6A6GNB5"/>
<dbReference type="PANTHER" id="PTHR33577">
    <property type="entry name" value="STERIGMATOCYSTIN BIOSYNTHESIS PEROXIDASE STCC-RELATED"/>
    <property type="match status" value="1"/>
</dbReference>
<name>A0A6A6GNB5_9PEZI</name>
<evidence type="ECO:0000256" key="1">
    <source>
        <dbReference type="ARBA" id="ARBA00001970"/>
    </source>
</evidence>
<dbReference type="SUPFAM" id="SSF47571">
    <property type="entry name" value="Cloroperoxidase"/>
    <property type="match status" value="1"/>
</dbReference>
<keyword evidence="2 9" id="KW-0575">Peroxidase</keyword>
<accession>A0A6A6GNB5</accession>
<comment type="similarity">
    <text evidence="7">Belongs to the chloroperoxidase family.</text>
</comment>
<dbReference type="OrthoDB" id="407298at2759"/>
<gene>
    <name evidence="9" type="ORF">BDZ85DRAFT_306543</name>
</gene>
<evidence type="ECO:0000259" key="8">
    <source>
        <dbReference type="PROSITE" id="PS51405"/>
    </source>
</evidence>
<dbReference type="Gene3D" id="1.10.489.10">
    <property type="entry name" value="Chloroperoxidase-like"/>
    <property type="match status" value="1"/>
</dbReference>
<evidence type="ECO:0000256" key="4">
    <source>
        <dbReference type="ARBA" id="ARBA00022723"/>
    </source>
</evidence>
<reference evidence="10" key="1">
    <citation type="journal article" date="2020" name="Stud. Mycol.">
        <title>101 Dothideomycetes genomes: A test case for predicting lifestyles and emergence of pathogens.</title>
        <authorList>
            <person name="Haridas S."/>
            <person name="Albert R."/>
            <person name="Binder M."/>
            <person name="Bloem J."/>
            <person name="LaButti K."/>
            <person name="Salamov A."/>
            <person name="Andreopoulos B."/>
            <person name="Baker S."/>
            <person name="Barry K."/>
            <person name="Bills G."/>
            <person name="Bluhm B."/>
            <person name="Cannon C."/>
            <person name="Castanera R."/>
            <person name="Culley D."/>
            <person name="Daum C."/>
            <person name="Ezra D."/>
            <person name="Gonzalez J."/>
            <person name="Henrissat B."/>
            <person name="Kuo A."/>
            <person name="Liang C."/>
            <person name="Lipzen A."/>
            <person name="Lutzoni F."/>
            <person name="Magnuson J."/>
            <person name="Mondo S."/>
            <person name="Nolan M."/>
            <person name="Ohm R."/>
            <person name="Pangilinan J."/>
            <person name="Park H.-J."/>
            <person name="Ramirez L."/>
            <person name="Alfaro M."/>
            <person name="Sun H."/>
            <person name="Tritt A."/>
            <person name="Yoshinaga Y."/>
            <person name="Zwiers L.-H."/>
            <person name="Turgeon B."/>
            <person name="Goodwin S."/>
            <person name="Spatafora J."/>
            <person name="Crous P."/>
            <person name="Grigoriev I."/>
        </authorList>
    </citation>
    <scope>NUCLEOTIDE SEQUENCE [LARGE SCALE GENOMIC DNA]</scope>
    <source>
        <strain evidence="10">CECT 20119</strain>
    </source>
</reference>
<evidence type="ECO:0000256" key="7">
    <source>
        <dbReference type="ARBA" id="ARBA00025795"/>
    </source>
</evidence>
<evidence type="ECO:0000256" key="6">
    <source>
        <dbReference type="ARBA" id="ARBA00023004"/>
    </source>
</evidence>
<proteinExistence type="inferred from homology"/>
<evidence type="ECO:0000256" key="2">
    <source>
        <dbReference type="ARBA" id="ARBA00022559"/>
    </source>
</evidence>
<dbReference type="Pfam" id="PF01328">
    <property type="entry name" value="Peroxidase_2"/>
    <property type="match status" value="1"/>
</dbReference>
<dbReference type="PANTHER" id="PTHR33577:SF7">
    <property type="entry name" value="HEME HALOPEROXIDASE FAMILY PROFILE DOMAIN-CONTAINING PROTEIN"/>
    <property type="match status" value="1"/>
</dbReference>